<reference evidence="2 3" key="1">
    <citation type="submission" date="2017-02" db="EMBL/GenBank/DDBJ databases">
        <authorList>
            <person name="Peterson S.W."/>
        </authorList>
    </citation>
    <scope>NUCLEOTIDE SEQUENCE [LARGE SCALE GENOMIC DNA]</scope>
    <source>
        <strain evidence="2 3">DSM 18108</strain>
    </source>
</reference>
<proteinExistence type="predicted"/>
<gene>
    <name evidence="2" type="ORF">SAMN05660461_1436</name>
</gene>
<dbReference type="Gene3D" id="3.90.25.10">
    <property type="entry name" value="UDP-galactose 4-epimerase, domain 1"/>
    <property type="match status" value="1"/>
</dbReference>
<dbReference type="InterPro" id="IPR051604">
    <property type="entry name" value="Ergot_Alk_Oxidoreductase"/>
</dbReference>
<accession>A0A1T5NFN2</accession>
<dbReference type="PANTHER" id="PTHR43162">
    <property type="match status" value="1"/>
</dbReference>
<feature type="domain" description="NmrA-like" evidence="1">
    <location>
        <begin position="4"/>
        <end position="255"/>
    </location>
</feature>
<sequence length="290" mass="30743">MKQANILITGATGHIGTTLAKHLSAQGAPFRAMVRTTDHLANTIAALPGAEIVTGDFNDANSLALALKGIERAFLLTNSSEEAGKLQSNFVSVAVKSGLPHIVKLSQLHAAAQSPVRFLRYHAAVEEEIRLSGMAYTFLRPNLFMQGLLGFRETIATQNKFFATAGNASISLVDTRDIAAVAAAALTTSGHEGKTYDITGPQPLTHAALAESLSHALGRTIRYINVTDAELLPALLHAGFPTWQAEGLIEDYAHYARGEAAAVSTAVMDVTGKPARDFAAFATEYAPLFS</sequence>
<organism evidence="2 3">
    <name type="scientific">Chitinophaga ginsengisegetis</name>
    <dbReference type="NCBI Taxonomy" id="393003"/>
    <lineage>
        <taxon>Bacteria</taxon>
        <taxon>Pseudomonadati</taxon>
        <taxon>Bacteroidota</taxon>
        <taxon>Chitinophagia</taxon>
        <taxon>Chitinophagales</taxon>
        <taxon>Chitinophagaceae</taxon>
        <taxon>Chitinophaga</taxon>
    </lineage>
</organism>
<evidence type="ECO:0000259" key="1">
    <source>
        <dbReference type="Pfam" id="PF05368"/>
    </source>
</evidence>
<keyword evidence="3" id="KW-1185">Reference proteome</keyword>
<evidence type="ECO:0000313" key="2">
    <source>
        <dbReference type="EMBL" id="SKC99295.1"/>
    </source>
</evidence>
<dbReference type="Pfam" id="PF05368">
    <property type="entry name" value="NmrA"/>
    <property type="match status" value="1"/>
</dbReference>
<protein>
    <submittedName>
        <fullName evidence="2">Uncharacterized conserved protein YbjT, contains NAD(P)-binding and DUF2867 domains</fullName>
    </submittedName>
</protein>
<dbReference type="AlphaFoldDB" id="A0A1T5NFN2"/>
<dbReference type="PANTHER" id="PTHR43162:SF1">
    <property type="entry name" value="PRESTALK A DIFFERENTIATION PROTEIN A"/>
    <property type="match status" value="1"/>
</dbReference>
<dbReference type="RefSeq" id="WP_079468699.1">
    <property type="nucleotide sequence ID" value="NZ_FUZZ01000001.1"/>
</dbReference>
<name>A0A1T5NFN2_9BACT</name>
<dbReference type="Gene3D" id="3.40.50.720">
    <property type="entry name" value="NAD(P)-binding Rossmann-like Domain"/>
    <property type="match status" value="1"/>
</dbReference>
<dbReference type="STRING" id="393003.SAMN05660461_1436"/>
<dbReference type="SUPFAM" id="SSF51735">
    <property type="entry name" value="NAD(P)-binding Rossmann-fold domains"/>
    <property type="match status" value="1"/>
</dbReference>
<dbReference type="CDD" id="cd05269">
    <property type="entry name" value="TMR_SDR_a"/>
    <property type="match status" value="1"/>
</dbReference>
<evidence type="ECO:0000313" key="3">
    <source>
        <dbReference type="Proteomes" id="UP000190166"/>
    </source>
</evidence>
<dbReference type="InterPro" id="IPR036291">
    <property type="entry name" value="NAD(P)-bd_dom_sf"/>
</dbReference>
<dbReference type="EMBL" id="FUZZ01000001">
    <property type="protein sequence ID" value="SKC99295.1"/>
    <property type="molecule type" value="Genomic_DNA"/>
</dbReference>
<dbReference type="InterPro" id="IPR008030">
    <property type="entry name" value="NmrA-like"/>
</dbReference>
<dbReference type="Proteomes" id="UP000190166">
    <property type="component" value="Unassembled WGS sequence"/>
</dbReference>